<evidence type="ECO:0000313" key="1">
    <source>
        <dbReference type="EMBL" id="KAJ1946189.1"/>
    </source>
</evidence>
<organism evidence="1 2">
    <name type="scientific">Linderina macrospora</name>
    <dbReference type="NCBI Taxonomy" id="4868"/>
    <lineage>
        <taxon>Eukaryota</taxon>
        <taxon>Fungi</taxon>
        <taxon>Fungi incertae sedis</taxon>
        <taxon>Zoopagomycota</taxon>
        <taxon>Kickxellomycotina</taxon>
        <taxon>Kickxellomycetes</taxon>
        <taxon>Kickxellales</taxon>
        <taxon>Kickxellaceae</taxon>
        <taxon>Linderina</taxon>
    </lineage>
</organism>
<reference evidence="1" key="1">
    <citation type="submission" date="2022-07" db="EMBL/GenBank/DDBJ databases">
        <title>Phylogenomic reconstructions and comparative analyses of Kickxellomycotina fungi.</title>
        <authorList>
            <person name="Reynolds N.K."/>
            <person name="Stajich J.E."/>
            <person name="Barry K."/>
            <person name="Grigoriev I.V."/>
            <person name="Crous P."/>
            <person name="Smith M.E."/>
        </authorList>
    </citation>
    <scope>NUCLEOTIDE SEQUENCE</scope>
    <source>
        <strain evidence="1">NRRL 5244</strain>
    </source>
</reference>
<gene>
    <name evidence="1" type="ORF">FBU59_002093</name>
</gene>
<sequence>MVLSQFRFHHTSVALVLNHGINAAYYECASKIPKIAGSSLSSYPSRIAVNTELAAYGKNSSALRPTMWDNRIDRESSNPQEHIFEKMVADKYLGEIVRNLVTDFMDAQLLFPKNADVAVFTKPFSFFTSYMTVMEDTSENLSEIGMLLSASFNVQASLVDRHIVRALCNIAGKRAALLMGAAAAALVRRATEAMQDKYPALVSVSGQLTEMNQVYVQTMIDTATQLVEKMGLQKPTFNVLGEDGYTVGAAIAALSEE</sequence>
<keyword evidence="2" id="KW-1185">Reference proteome</keyword>
<dbReference type="Proteomes" id="UP001150603">
    <property type="component" value="Unassembled WGS sequence"/>
</dbReference>
<evidence type="ECO:0000313" key="2">
    <source>
        <dbReference type="Proteomes" id="UP001150603"/>
    </source>
</evidence>
<dbReference type="EMBL" id="JANBPW010001092">
    <property type="protein sequence ID" value="KAJ1946189.1"/>
    <property type="molecule type" value="Genomic_DNA"/>
</dbReference>
<protein>
    <submittedName>
        <fullName evidence="1">Uncharacterized protein</fullName>
    </submittedName>
</protein>
<proteinExistence type="predicted"/>
<comment type="caution">
    <text evidence="1">The sequence shown here is derived from an EMBL/GenBank/DDBJ whole genome shotgun (WGS) entry which is preliminary data.</text>
</comment>
<accession>A0ACC1JC60</accession>
<name>A0ACC1JC60_9FUNG</name>